<proteinExistence type="predicted"/>
<protein>
    <submittedName>
        <fullName evidence="1">Uncharacterized protein</fullName>
    </submittedName>
</protein>
<name>A0A1Y2KAB5_9PROT</name>
<dbReference type="RefSeq" id="WP_143814549.1">
    <property type="nucleotide sequence ID" value="NZ_LVJN01000001.1"/>
</dbReference>
<sequence>MFSNDTEIFKANMDAWLQGVRPAWVNLTHEEIRRLNAPYGSDESPLRIAKDLPQETLHGSLILQHALLVLRRIAASDGVKLTPKGNLNRKFVAEMLDAFSWERYNKERILSVCKVVNEEDLFPLHLIHILLKLTKLVRKYKGSLRISSSGKQILQAEAHGLLQGLLFETLISQFNLAYLDRAELEHFIQPQIQQILLLIGRSADGWITPIRLMRQTVMPIPELFDMRHDLSDYMFAAQVTQPLVWFGVLEQRQMGANDDAFGRNTEIRKMPLFEQMIDFMAFRKAL</sequence>
<dbReference type="STRING" id="1434232.MAIT1_02855"/>
<evidence type="ECO:0000313" key="2">
    <source>
        <dbReference type="Proteomes" id="UP000194003"/>
    </source>
</evidence>
<reference evidence="1 2" key="1">
    <citation type="journal article" date="2016" name="BMC Genomics">
        <title>Combined genomic and structural analyses of a cultured magnetotactic bacterium reveals its niche adaptation to a dynamic environment.</title>
        <authorList>
            <person name="Araujo A.C."/>
            <person name="Morillo V."/>
            <person name="Cypriano J."/>
            <person name="Teixeira L.C."/>
            <person name="Leao P."/>
            <person name="Lyra S."/>
            <person name="Almeida L.G."/>
            <person name="Bazylinski D.A."/>
            <person name="Vasconcellos A.T."/>
            <person name="Abreu F."/>
            <person name="Lins U."/>
        </authorList>
    </citation>
    <scope>NUCLEOTIDE SEQUENCE [LARGE SCALE GENOMIC DNA]</scope>
    <source>
        <strain evidence="1 2">IT-1</strain>
    </source>
</reference>
<comment type="caution">
    <text evidence="1">The sequence shown here is derived from an EMBL/GenBank/DDBJ whole genome shotgun (WGS) entry which is preliminary data.</text>
</comment>
<gene>
    <name evidence="1" type="ORF">MAIT1_02855</name>
</gene>
<dbReference type="EMBL" id="LVJN01000001">
    <property type="protein sequence ID" value="OSM08771.1"/>
    <property type="molecule type" value="Genomic_DNA"/>
</dbReference>
<accession>A0A1Y2KAB5</accession>
<dbReference type="AlphaFoldDB" id="A0A1Y2KAB5"/>
<dbReference type="Proteomes" id="UP000194003">
    <property type="component" value="Unassembled WGS sequence"/>
</dbReference>
<dbReference type="OrthoDB" id="7495008at2"/>
<keyword evidence="2" id="KW-1185">Reference proteome</keyword>
<evidence type="ECO:0000313" key="1">
    <source>
        <dbReference type="EMBL" id="OSM08771.1"/>
    </source>
</evidence>
<organism evidence="1 2">
    <name type="scientific">Magnetofaba australis IT-1</name>
    <dbReference type="NCBI Taxonomy" id="1434232"/>
    <lineage>
        <taxon>Bacteria</taxon>
        <taxon>Pseudomonadati</taxon>
        <taxon>Pseudomonadota</taxon>
        <taxon>Magnetococcia</taxon>
        <taxon>Magnetococcales</taxon>
        <taxon>Magnetococcaceae</taxon>
        <taxon>Magnetofaba</taxon>
    </lineage>
</organism>